<gene>
    <name evidence="2" type="ORF">SAMN04515668_1323</name>
</gene>
<evidence type="ECO:0000313" key="3">
    <source>
        <dbReference type="Proteomes" id="UP000199029"/>
    </source>
</evidence>
<dbReference type="EMBL" id="FOXS01000002">
    <property type="protein sequence ID" value="SFQ19130.1"/>
    <property type="molecule type" value="Genomic_DNA"/>
</dbReference>
<accession>A0A1I5WHG1</accession>
<organism evidence="2 3">
    <name type="scientific">Hymenobacter arizonensis</name>
    <name type="common">Siccationidurans arizonensis</name>
    <dbReference type="NCBI Taxonomy" id="1227077"/>
    <lineage>
        <taxon>Bacteria</taxon>
        <taxon>Pseudomonadati</taxon>
        <taxon>Bacteroidota</taxon>
        <taxon>Cytophagia</taxon>
        <taxon>Cytophagales</taxon>
        <taxon>Hymenobacteraceae</taxon>
        <taxon>Hymenobacter</taxon>
    </lineage>
</organism>
<evidence type="ECO:0000256" key="1">
    <source>
        <dbReference type="SAM" id="Phobius"/>
    </source>
</evidence>
<dbReference type="Proteomes" id="UP000199029">
    <property type="component" value="Unassembled WGS sequence"/>
</dbReference>
<name>A0A1I5WHG1_HYMAR</name>
<feature type="transmembrane region" description="Helical" evidence="1">
    <location>
        <begin position="28"/>
        <end position="47"/>
    </location>
</feature>
<dbReference type="STRING" id="1227077.SAMN04515668_1323"/>
<dbReference type="AlphaFoldDB" id="A0A1I5WHG1"/>
<protein>
    <submittedName>
        <fullName evidence="2">Uncharacterized protein</fullName>
    </submittedName>
</protein>
<proteinExistence type="predicted"/>
<evidence type="ECO:0000313" key="2">
    <source>
        <dbReference type="EMBL" id="SFQ19130.1"/>
    </source>
</evidence>
<keyword evidence="1" id="KW-0812">Transmembrane</keyword>
<keyword evidence="1" id="KW-1133">Transmembrane helix</keyword>
<reference evidence="3" key="1">
    <citation type="submission" date="2016-10" db="EMBL/GenBank/DDBJ databases">
        <authorList>
            <person name="Varghese N."/>
            <person name="Submissions S."/>
        </authorList>
    </citation>
    <scope>NUCLEOTIDE SEQUENCE [LARGE SCALE GENOMIC DNA]</scope>
    <source>
        <strain evidence="3">OR362-8,ATCC BAA-1266,JCM 13504</strain>
    </source>
</reference>
<keyword evidence="3" id="KW-1185">Reference proteome</keyword>
<sequence>MPALAFIRFKRLSLQSPYIPMLDLLSRFWFSLRFALLAITVLLVLGLNQRAVSVLRLPVGKGETRLAAPPKATVVKQKVLLEATTMLDHFVAPPMVAWLPSAVPAMWLPALRRALAVPRLHAGVRAGEVFRARLLAVALSPQAP</sequence>
<keyword evidence="1" id="KW-0472">Membrane</keyword>